<dbReference type="InterPro" id="IPR002509">
    <property type="entry name" value="NODB_dom"/>
</dbReference>
<dbReference type="GO" id="GO:0005576">
    <property type="term" value="C:extracellular region"/>
    <property type="evidence" value="ECO:0007669"/>
    <property type="project" value="UniProtKB-SubCell"/>
</dbReference>
<dbReference type="PATRIC" id="fig|203275.8.peg.958"/>
<comment type="subcellular location">
    <subcellularLocation>
        <location evidence="1">Secreted</location>
    </subcellularLocation>
</comment>
<reference evidence="5" key="1">
    <citation type="submission" date="2011-12" db="EMBL/GenBank/DDBJ databases">
        <title>Complete sequence of Tannerella forsythia ATCC 43037.</title>
        <authorList>
            <person name="Dewhirst F."/>
            <person name="Tanner A."/>
            <person name="Izard J."/>
            <person name="Brinkac L."/>
            <person name="Durkin A.S."/>
            <person name="Hostetler J."/>
            <person name="Shetty J."/>
            <person name="Torralba M."/>
            <person name="Gill S."/>
            <person name="Nelson K."/>
        </authorList>
    </citation>
    <scope>NUCLEOTIDE SEQUENCE [LARGE SCALE GENOMIC DNA]</scope>
    <source>
        <strain evidence="5">ATCC 43037 / JCM 10827 / CCUG 33226 / KCTC 5666 / FDC 338</strain>
    </source>
</reference>
<dbReference type="eggNOG" id="COG0726">
    <property type="taxonomic scope" value="Bacteria"/>
</dbReference>
<name>G8UHQ1_TANFA</name>
<dbReference type="Pfam" id="PF01522">
    <property type="entry name" value="Polysacc_deac_1"/>
    <property type="match status" value="1"/>
</dbReference>
<evidence type="ECO:0000313" key="4">
    <source>
        <dbReference type="EMBL" id="AEW21549.1"/>
    </source>
</evidence>
<protein>
    <submittedName>
        <fullName evidence="4">Polysaccharide deacetylase</fullName>
    </submittedName>
</protein>
<dbReference type="HOGENOM" id="CLU_030024_6_1_10"/>
<dbReference type="GO" id="GO:0005975">
    <property type="term" value="P:carbohydrate metabolic process"/>
    <property type="evidence" value="ECO:0007669"/>
    <property type="project" value="InterPro"/>
</dbReference>
<keyword evidence="2" id="KW-0732">Signal</keyword>
<dbReference type="InterPro" id="IPR011330">
    <property type="entry name" value="Glyco_hydro/deAcase_b/a-brl"/>
</dbReference>
<dbReference type="AlphaFoldDB" id="G8UHQ1"/>
<dbReference type="PANTHER" id="PTHR34216">
    <property type="match status" value="1"/>
</dbReference>
<keyword evidence="5" id="KW-1185">Reference proteome</keyword>
<dbReference type="STRING" id="203275.BFO_1068"/>
<evidence type="ECO:0000259" key="3">
    <source>
        <dbReference type="PROSITE" id="PS51677"/>
    </source>
</evidence>
<dbReference type="PANTHER" id="PTHR34216:SF3">
    <property type="entry name" value="POLY-BETA-1,6-N-ACETYL-D-GLUCOSAMINE N-DEACETYLASE"/>
    <property type="match status" value="1"/>
</dbReference>
<dbReference type="InterPro" id="IPR051398">
    <property type="entry name" value="Polysacch_Deacetylase"/>
</dbReference>
<dbReference type="GeneID" id="34758324"/>
<dbReference type="KEGG" id="tfo:BFO_1068"/>
<dbReference type="Proteomes" id="UP000005436">
    <property type="component" value="Chromosome"/>
</dbReference>
<dbReference type="PROSITE" id="PS51677">
    <property type="entry name" value="NODB"/>
    <property type="match status" value="1"/>
</dbReference>
<evidence type="ECO:0000313" key="5">
    <source>
        <dbReference type="Proteomes" id="UP000005436"/>
    </source>
</evidence>
<dbReference type="GO" id="GO:0016810">
    <property type="term" value="F:hydrolase activity, acting on carbon-nitrogen (but not peptide) bonds"/>
    <property type="evidence" value="ECO:0007669"/>
    <property type="project" value="InterPro"/>
</dbReference>
<dbReference type="RefSeq" id="WP_014224483.1">
    <property type="nucleotide sequence ID" value="NC_016610.1"/>
</dbReference>
<accession>G8UHQ1</accession>
<gene>
    <name evidence="4" type="ordered locus">BFO_1068</name>
</gene>
<dbReference type="CDD" id="cd10971">
    <property type="entry name" value="CE4_DAC_u2_5s"/>
    <property type="match status" value="1"/>
</dbReference>
<dbReference type="SUPFAM" id="SSF88713">
    <property type="entry name" value="Glycoside hydrolase/deacetylase"/>
    <property type="match status" value="1"/>
</dbReference>
<dbReference type="EMBL" id="CP003191">
    <property type="protein sequence ID" value="AEW21549.1"/>
    <property type="molecule type" value="Genomic_DNA"/>
</dbReference>
<feature type="domain" description="NodB homology" evidence="3">
    <location>
        <begin position="74"/>
        <end position="344"/>
    </location>
</feature>
<evidence type="ECO:0000256" key="2">
    <source>
        <dbReference type="ARBA" id="ARBA00022729"/>
    </source>
</evidence>
<proteinExistence type="predicted"/>
<evidence type="ECO:0000256" key="1">
    <source>
        <dbReference type="ARBA" id="ARBA00004613"/>
    </source>
</evidence>
<dbReference type="Gene3D" id="3.20.20.370">
    <property type="entry name" value="Glycoside hydrolase/deacetylase"/>
    <property type="match status" value="1"/>
</dbReference>
<sequence>MRETKLTIIMYHYIRDLKKSRYPRIKGLDIHLFKEQLEYLKKHYNFVTIEQIIAAFDGKMDGENMLTGGGLPPNPVLLTFDDAYIDHFINVFPVLKKYHIQGAFYPPVKAITEHRVLDVNKIHFILALTSEDKFPCLLNEIKQLLLKYQEEFDLRSFDYYFEKLATANRFDNKETIFVKRLLQVELQEKLRKQITDELFANVVGIDEESFSHELYMNIDQLQCMADCGMHVGSHGYDHLWLGTLNKEQQKYEIEKSREFIQRINGNLNHWTISYPYGSYNDDTISLLKTYGCKLGLTTEVSLCSVSSVQDSIYKLPRLDTNDIPKDANAVVNKWYVESNDTNIA</sequence>
<organism evidence="4 5">
    <name type="scientific">Tannerella forsythia (strain ATCC 43037 / JCM 10827 / CCUG 21028 A / KCTC 5666 / FDC 338)</name>
    <name type="common">Bacteroides forsythus</name>
    <dbReference type="NCBI Taxonomy" id="203275"/>
    <lineage>
        <taxon>Bacteria</taxon>
        <taxon>Pseudomonadati</taxon>
        <taxon>Bacteroidota</taxon>
        <taxon>Bacteroidia</taxon>
        <taxon>Bacteroidales</taxon>
        <taxon>Tannerellaceae</taxon>
        <taxon>Tannerella</taxon>
    </lineage>
</organism>